<keyword evidence="14" id="KW-1185">Reference proteome</keyword>
<evidence type="ECO:0000256" key="10">
    <source>
        <dbReference type="RuleBase" id="RU000688"/>
    </source>
</evidence>
<feature type="transmembrane region" description="Helical" evidence="11">
    <location>
        <begin position="1010"/>
        <end position="1033"/>
    </location>
</feature>
<feature type="domain" description="G-protein coupled receptors family 1 profile" evidence="12">
    <location>
        <begin position="799"/>
        <end position="1064"/>
    </location>
</feature>
<dbReference type="SUPFAM" id="SSF81321">
    <property type="entry name" value="Family A G protein-coupled receptor-like"/>
    <property type="match status" value="3"/>
</dbReference>
<dbReference type="GO" id="GO:0043410">
    <property type="term" value="P:positive regulation of MAPK cascade"/>
    <property type="evidence" value="ECO:0007669"/>
    <property type="project" value="TreeGrafter"/>
</dbReference>
<keyword evidence="6 11" id="KW-0472">Membrane</keyword>
<evidence type="ECO:0000256" key="6">
    <source>
        <dbReference type="ARBA" id="ARBA00023136"/>
    </source>
</evidence>
<evidence type="ECO:0000313" key="14">
    <source>
        <dbReference type="Proteomes" id="UP001159428"/>
    </source>
</evidence>
<organism evidence="13 14">
    <name type="scientific">Pocillopora meandrina</name>
    <dbReference type="NCBI Taxonomy" id="46732"/>
    <lineage>
        <taxon>Eukaryota</taxon>
        <taxon>Metazoa</taxon>
        <taxon>Cnidaria</taxon>
        <taxon>Anthozoa</taxon>
        <taxon>Hexacorallia</taxon>
        <taxon>Scleractinia</taxon>
        <taxon>Astrocoeniina</taxon>
        <taxon>Pocilloporidae</taxon>
        <taxon>Pocillopora</taxon>
    </lineage>
</organism>
<evidence type="ECO:0000256" key="5">
    <source>
        <dbReference type="ARBA" id="ARBA00023040"/>
    </source>
</evidence>
<dbReference type="GO" id="GO:0005886">
    <property type="term" value="C:plasma membrane"/>
    <property type="evidence" value="ECO:0007669"/>
    <property type="project" value="UniProtKB-SubCell"/>
</dbReference>
<feature type="domain" description="G-protein coupled receptors family 1 profile" evidence="12">
    <location>
        <begin position="443"/>
        <end position="712"/>
    </location>
</feature>
<keyword evidence="2" id="KW-1003">Cell membrane</keyword>
<feature type="transmembrane region" description="Helical" evidence="11">
    <location>
        <begin position="149"/>
        <end position="169"/>
    </location>
</feature>
<dbReference type="Proteomes" id="UP001159428">
    <property type="component" value="Unassembled WGS sequence"/>
</dbReference>
<feature type="transmembrane region" description="Helical" evidence="11">
    <location>
        <begin position="189"/>
        <end position="212"/>
    </location>
</feature>
<feature type="transmembrane region" description="Helical" evidence="11">
    <location>
        <begin position="781"/>
        <end position="809"/>
    </location>
</feature>
<name>A0AAU9VM08_9CNID</name>
<feature type="transmembrane region" description="Helical" evidence="11">
    <location>
        <begin position="591"/>
        <end position="612"/>
    </location>
</feature>
<evidence type="ECO:0000313" key="13">
    <source>
        <dbReference type="EMBL" id="CAH3032869.1"/>
    </source>
</evidence>
<evidence type="ECO:0000259" key="12">
    <source>
        <dbReference type="PROSITE" id="PS50262"/>
    </source>
</evidence>
<dbReference type="EMBL" id="CALNXJ010000002">
    <property type="protein sequence ID" value="CAH3032869.1"/>
    <property type="molecule type" value="Genomic_DNA"/>
</dbReference>
<sequence length="1093" mass="123228">MNLNNSTAIMVAANTGSSPAILSHNFYLVTATLLILIVIAAIIGNILVCVAILVNNQLRSSPTMVFIFALAVSDLLTACLSMPFDVDQRLTNFKWTYSEGLCQAWTTAYLTTVPSSIWNLLAVSVDRYKSLKDPLSRYRQSPFMTRKRAAQVVVLLWIYSAVFALIPVMGWKYHSVSVRNNSCYFNITITYSILSSFVNFIFPLLVMCFLYFKIFMIARNINSETFSQLNGRSWGRLSNEATSTEDFCKITRRTKRCDKRFKQNIKAAKNILIIVAAFFLCWMPHTLLSLTFIFHGKELAHRIPMELFTVFLLLGYLNSALNPPLYTFHNKRFKETYIKCLGLKRQKTPPPNRFSNVTALSNIDSNHSGTPETFATSLGYIADSALLKERIFALFLGEQRISCEMNFSVTNHSATPVVLLWSPGFKHFSVTLYVVIITTAFTGNLLACLAFILSAIVRISPTNHFIFSLAVSDLLTACFAMPFDLEQLLTNNTWYHGELLCQIWTTAYLLTVPSSIWNLLAVSVDRYKSLKDPLNRFRQTPFMSRKRAALVILWLWIYSGLFALAPVLGWKRVPQSLTAVGLCDFNITTEYSLLSSSVNFILPTVFMCGLYWRIYKIASGLSKQEVLDPLQNSPDIGRKSAKSLKRRITTTKNILILACAFFFCWMPHTVLSIVAIIMLMACQSCILAIPRELYIVFLMLGYSSSALNPYLYALRNKQFRNALSRLAPAFRCKVTPRIPSTLTTGNQKCRNFTTNASDEAHNTTSKSPVGPQGYLNFSKEFTVFIVTAFIVIMVAAIIGNTLVCTATLFSPSLRKATTSLFIVSLAVSDLLAAMLVVPFDVYVILNNGLWFHGEAACKLWTTTYLLTVPTSNLTLLGLSIDRYLTLSQPLKQFRSGKETTRSRIVGCMTALWVYSLGFSILPMTGWTLWRFRTKSVNGSICFFNGSHLYSVLVSVLHFIVPSLAMCVVYIMIYGQIRRHTRAVRPIDSPVAHNTQANLLLQRNIRAAKRIAVIVSVFLLCWLPYSILSIIGNLCHECLLNIPQEAFYVTLMTGYLNSALNPVLYSFNNRNFMDSYRRLFRAVRRGLGRVGSLK</sequence>
<feature type="transmembrane region" description="Helical" evidence="11">
    <location>
        <begin position="503"/>
        <end position="527"/>
    </location>
</feature>
<protein>
    <recommendedName>
        <fullName evidence="12">G-protein coupled receptors family 1 profile domain-containing protein</fullName>
    </recommendedName>
</protein>
<dbReference type="AlphaFoldDB" id="A0AAU9VM08"/>
<feature type="transmembrane region" description="Helical" evidence="11">
    <location>
        <begin position="693"/>
        <end position="714"/>
    </location>
</feature>
<gene>
    <name evidence="13" type="ORF">PMEA_00010366</name>
</gene>
<feature type="transmembrane region" description="Helical" evidence="11">
    <location>
        <begin position="654"/>
        <end position="681"/>
    </location>
</feature>
<comment type="subcellular location">
    <subcellularLocation>
        <location evidence="1">Cell membrane</location>
        <topology evidence="1">Multi-pass membrane protein</topology>
    </subcellularLocation>
</comment>
<comment type="similarity">
    <text evidence="10">Belongs to the G-protein coupled receptor 1 family.</text>
</comment>
<dbReference type="InterPro" id="IPR000276">
    <property type="entry name" value="GPCR_Rhodpsn"/>
</dbReference>
<reference evidence="13 14" key="1">
    <citation type="submission" date="2022-05" db="EMBL/GenBank/DDBJ databases">
        <authorList>
            <consortium name="Genoscope - CEA"/>
            <person name="William W."/>
        </authorList>
    </citation>
    <scope>NUCLEOTIDE SEQUENCE [LARGE SCALE GENOMIC DNA]</scope>
</reference>
<accession>A0AAU9VM08</accession>
<feature type="domain" description="G-protein coupled receptors family 1 profile" evidence="12">
    <location>
        <begin position="44"/>
        <end position="326"/>
    </location>
</feature>
<dbReference type="Gene3D" id="1.20.1070.10">
    <property type="entry name" value="Rhodopsin 7-helix transmembrane proteins"/>
    <property type="match status" value="3"/>
</dbReference>
<feature type="transmembrane region" description="Helical" evidence="11">
    <location>
        <begin position="821"/>
        <end position="845"/>
    </location>
</feature>
<evidence type="ECO:0000256" key="2">
    <source>
        <dbReference type="ARBA" id="ARBA00022475"/>
    </source>
</evidence>
<evidence type="ECO:0000256" key="11">
    <source>
        <dbReference type="SAM" id="Phobius"/>
    </source>
</evidence>
<dbReference type="Pfam" id="PF00001">
    <property type="entry name" value="7tm_1"/>
    <property type="match status" value="3"/>
</dbReference>
<keyword evidence="5 10" id="KW-0297">G-protein coupled receptor</keyword>
<comment type="caution">
    <text evidence="13">The sequence shown here is derived from an EMBL/GenBank/DDBJ whole genome shotgun (WGS) entry which is preliminary data.</text>
</comment>
<dbReference type="CDD" id="cd14967">
    <property type="entry name" value="7tmA_amine_R-like"/>
    <property type="match status" value="3"/>
</dbReference>
<evidence type="ECO:0000256" key="4">
    <source>
        <dbReference type="ARBA" id="ARBA00022989"/>
    </source>
</evidence>
<keyword evidence="7" id="KW-1015">Disulfide bond</keyword>
<dbReference type="SMART" id="SM01381">
    <property type="entry name" value="7TM_GPCR_Srsx"/>
    <property type="match status" value="1"/>
</dbReference>
<keyword evidence="8 10" id="KW-0675">Receptor</keyword>
<keyword evidence="4 11" id="KW-1133">Transmembrane helix</keyword>
<feature type="transmembrane region" description="Helical" evidence="11">
    <location>
        <begin position="430"/>
        <end position="453"/>
    </location>
</feature>
<feature type="transmembrane region" description="Helical" evidence="11">
    <location>
        <begin position="65"/>
        <end position="84"/>
    </location>
</feature>
<evidence type="ECO:0000256" key="9">
    <source>
        <dbReference type="ARBA" id="ARBA00023224"/>
    </source>
</evidence>
<evidence type="ECO:0000256" key="3">
    <source>
        <dbReference type="ARBA" id="ARBA00022692"/>
    </source>
</evidence>
<dbReference type="InterPro" id="IPR017452">
    <property type="entry name" value="GPCR_Rhodpsn_7TM"/>
</dbReference>
<dbReference type="PRINTS" id="PR00237">
    <property type="entry name" value="GPCRRHODOPSN"/>
</dbReference>
<feature type="transmembrane region" description="Helical" evidence="11">
    <location>
        <begin position="548"/>
        <end position="571"/>
    </location>
</feature>
<dbReference type="PANTHER" id="PTHR24248:SF199">
    <property type="entry name" value="IP13425P-RELATED"/>
    <property type="match status" value="1"/>
</dbReference>
<dbReference type="GO" id="GO:0004993">
    <property type="term" value="F:G protein-coupled serotonin receptor activity"/>
    <property type="evidence" value="ECO:0007669"/>
    <property type="project" value="UniProtKB-ARBA"/>
</dbReference>
<feature type="transmembrane region" description="Helical" evidence="11">
    <location>
        <begin position="465"/>
        <end position="483"/>
    </location>
</feature>
<dbReference type="PROSITE" id="PS00237">
    <property type="entry name" value="G_PROTEIN_RECEP_F1_1"/>
    <property type="match status" value="3"/>
</dbReference>
<proteinExistence type="inferred from homology"/>
<feature type="transmembrane region" description="Helical" evidence="11">
    <location>
        <begin position="904"/>
        <end position="929"/>
    </location>
</feature>
<keyword evidence="9 10" id="KW-0807">Transducer</keyword>
<feature type="transmembrane region" description="Helical" evidence="11">
    <location>
        <begin position="1045"/>
        <end position="1066"/>
    </location>
</feature>
<evidence type="ECO:0000256" key="8">
    <source>
        <dbReference type="ARBA" id="ARBA00023170"/>
    </source>
</evidence>
<evidence type="ECO:0000256" key="7">
    <source>
        <dbReference type="ARBA" id="ARBA00023157"/>
    </source>
</evidence>
<dbReference type="PROSITE" id="PS50262">
    <property type="entry name" value="G_PROTEIN_RECEP_F1_2"/>
    <property type="match status" value="3"/>
</dbReference>
<feature type="transmembrane region" description="Helical" evidence="11">
    <location>
        <begin position="26"/>
        <end position="53"/>
    </location>
</feature>
<keyword evidence="3 10" id="KW-0812">Transmembrane</keyword>
<feature type="transmembrane region" description="Helical" evidence="11">
    <location>
        <begin position="271"/>
        <end position="294"/>
    </location>
</feature>
<feature type="transmembrane region" description="Helical" evidence="11">
    <location>
        <begin position="949"/>
        <end position="972"/>
    </location>
</feature>
<feature type="transmembrane region" description="Helical" evidence="11">
    <location>
        <begin position="104"/>
        <end position="128"/>
    </location>
</feature>
<evidence type="ECO:0000256" key="1">
    <source>
        <dbReference type="ARBA" id="ARBA00004651"/>
    </source>
</evidence>
<dbReference type="PANTHER" id="PTHR24248">
    <property type="entry name" value="ADRENERGIC RECEPTOR-RELATED G-PROTEIN COUPLED RECEPTOR"/>
    <property type="match status" value="1"/>
</dbReference>
<dbReference type="GO" id="GO:0071880">
    <property type="term" value="P:adenylate cyclase-activating adrenergic receptor signaling pathway"/>
    <property type="evidence" value="ECO:0007669"/>
    <property type="project" value="TreeGrafter"/>
</dbReference>